<evidence type="ECO:0000313" key="3">
    <source>
        <dbReference type="EMBL" id="CAD0086109.1"/>
    </source>
</evidence>
<dbReference type="Pfam" id="PF13602">
    <property type="entry name" value="ADH_zinc_N_2"/>
    <property type="match status" value="1"/>
</dbReference>
<name>A0A9N8P8U4_9PEZI</name>
<keyword evidence="4" id="KW-1185">Reference proteome</keyword>
<dbReference type="Gene3D" id="3.90.180.10">
    <property type="entry name" value="Medium-chain alcohol dehydrogenases, catalytic domain"/>
    <property type="match status" value="2"/>
</dbReference>
<dbReference type="GO" id="GO:0016491">
    <property type="term" value="F:oxidoreductase activity"/>
    <property type="evidence" value="ECO:0007669"/>
    <property type="project" value="InterPro"/>
</dbReference>
<feature type="domain" description="Enoyl reductase (ER)" evidence="2">
    <location>
        <begin position="13"/>
        <end position="319"/>
    </location>
</feature>
<dbReference type="Gene3D" id="3.40.50.720">
    <property type="entry name" value="NAD(P)-binding Rossmann-like Domain"/>
    <property type="match status" value="1"/>
</dbReference>
<dbReference type="PANTHER" id="PTHR44154:SF1">
    <property type="entry name" value="QUINONE OXIDOREDUCTASE"/>
    <property type="match status" value="1"/>
</dbReference>
<gene>
    <name evidence="3" type="ORF">AWRI4233_LOCUS711</name>
</gene>
<sequence length="331" mass="36413">MPDMNAIVVEKYGGIENLVHKRVPKPTELNDYDVLVRVKAASVNPIDMKVRAGVYDDYADYYDHVPKPKPGEGGYQIIGFDGAGVIEQVGPKVKNFSAGDAIYYSGSPIRQGSNAEFQLVDSRSVAMKPKNLNFIESAALPLTWITAYEALIARMVLDLPVVVTTTSRPETTEFSKSMGATHTVNHREDLPPQIEKLGLEVPIKYIFITHSTTPYIEPAAKICAPFGKVCSIVQAKDIQMYGTEFMAKSLSFVWELLGTKPWYGVDMDSHGKILEELRQLVEDGKVKTHLQQSFRLDLEGLRKAHEAIEGGGSMGKNGLSVDFGEGGTPFA</sequence>
<evidence type="ECO:0000256" key="1">
    <source>
        <dbReference type="ARBA" id="ARBA00022857"/>
    </source>
</evidence>
<dbReference type="InterPro" id="IPR011032">
    <property type="entry name" value="GroES-like_sf"/>
</dbReference>
<keyword evidence="1" id="KW-0521">NADP</keyword>
<dbReference type="Pfam" id="PF08240">
    <property type="entry name" value="ADH_N"/>
    <property type="match status" value="1"/>
</dbReference>
<organism evidence="3 4">
    <name type="scientific">Aureobasidium mustum</name>
    <dbReference type="NCBI Taxonomy" id="2773714"/>
    <lineage>
        <taxon>Eukaryota</taxon>
        <taxon>Fungi</taxon>
        <taxon>Dikarya</taxon>
        <taxon>Ascomycota</taxon>
        <taxon>Pezizomycotina</taxon>
        <taxon>Dothideomycetes</taxon>
        <taxon>Dothideomycetidae</taxon>
        <taxon>Dothideales</taxon>
        <taxon>Saccotheciaceae</taxon>
        <taxon>Aureobasidium</taxon>
    </lineage>
</organism>
<proteinExistence type="predicted"/>
<dbReference type="SUPFAM" id="SSF50129">
    <property type="entry name" value="GroES-like"/>
    <property type="match status" value="1"/>
</dbReference>
<dbReference type="SMART" id="SM00829">
    <property type="entry name" value="PKS_ER"/>
    <property type="match status" value="1"/>
</dbReference>
<reference evidence="3" key="1">
    <citation type="submission" date="2020-06" db="EMBL/GenBank/DDBJ databases">
        <authorList>
            <person name="Onetto C."/>
        </authorList>
    </citation>
    <scope>NUCLEOTIDE SEQUENCE</scope>
</reference>
<dbReference type="OrthoDB" id="3509362at2759"/>
<accession>A0A9N8P8U4</accession>
<evidence type="ECO:0000259" key="2">
    <source>
        <dbReference type="SMART" id="SM00829"/>
    </source>
</evidence>
<dbReference type="InterPro" id="IPR036291">
    <property type="entry name" value="NAD(P)-bd_dom_sf"/>
</dbReference>
<dbReference type="InterPro" id="IPR020843">
    <property type="entry name" value="ER"/>
</dbReference>
<protein>
    <recommendedName>
        <fullName evidence="2">Enoyl reductase (ER) domain-containing protein</fullName>
    </recommendedName>
</protein>
<dbReference type="SUPFAM" id="SSF51735">
    <property type="entry name" value="NAD(P)-binding Rossmann-fold domains"/>
    <property type="match status" value="1"/>
</dbReference>
<dbReference type="Proteomes" id="UP000714618">
    <property type="component" value="Unassembled WGS sequence"/>
</dbReference>
<dbReference type="EMBL" id="CAIJEO010000002">
    <property type="protein sequence ID" value="CAD0086109.1"/>
    <property type="molecule type" value="Genomic_DNA"/>
</dbReference>
<dbReference type="CDD" id="cd08252">
    <property type="entry name" value="AL_MDR"/>
    <property type="match status" value="1"/>
</dbReference>
<dbReference type="AlphaFoldDB" id="A0A9N8P8U4"/>
<dbReference type="InterPro" id="IPR014182">
    <property type="entry name" value="ADH_Zn_typ-1"/>
</dbReference>
<dbReference type="InterPro" id="IPR051603">
    <property type="entry name" value="Zinc-ADH_QOR/CCCR"/>
</dbReference>
<dbReference type="InterPro" id="IPR013154">
    <property type="entry name" value="ADH-like_N"/>
</dbReference>
<dbReference type="PANTHER" id="PTHR44154">
    <property type="entry name" value="QUINONE OXIDOREDUCTASE"/>
    <property type="match status" value="1"/>
</dbReference>
<dbReference type="GO" id="GO:0008270">
    <property type="term" value="F:zinc ion binding"/>
    <property type="evidence" value="ECO:0007669"/>
    <property type="project" value="InterPro"/>
</dbReference>
<evidence type="ECO:0000313" key="4">
    <source>
        <dbReference type="Proteomes" id="UP000714618"/>
    </source>
</evidence>
<comment type="caution">
    <text evidence="3">The sequence shown here is derived from an EMBL/GenBank/DDBJ whole genome shotgun (WGS) entry which is preliminary data.</text>
</comment>